<accession>A0A1Q8QIJ2</accession>
<dbReference type="RefSeq" id="WP_075366997.1">
    <property type="nucleotide sequence ID" value="NZ_MLBF01000063.1"/>
</dbReference>
<proteinExistence type="predicted"/>
<dbReference type="STRING" id="1888891.DSOL_4703"/>
<organism evidence="2 3">
    <name type="scientific">Desulfosporosinus metallidurans</name>
    <dbReference type="NCBI Taxonomy" id="1888891"/>
    <lineage>
        <taxon>Bacteria</taxon>
        <taxon>Bacillati</taxon>
        <taxon>Bacillota</taxon>
        <taxon>Clostridia</taxon>
        <taxon>Eubacteriales</taxon>
        <taxon>Desulfitobacteriaceae</taxon>
        <taxon>Desulfosporosinus</taxon>
    </lineage>
</organism>
<dbReference type="InterPro" id="IPR051532">
    <property type="entry name" value="Ester_Hydrolysis_Enzymes"/>
</dbReference>
<keyword evidence="2" id="KW-0378">Hydrolase</keyword>
<dbReference type="SUPFAM" id="SSF52266">
    <property type="entry name" value="SGNH hydrolase"/>
    <property type="match status" value="1"/>
</dbReference>
<reference evidence="2 3" key="1">
    <citation type="submission" date="2016-09" db="EMBL/GenBank/DDBJ databases">
        <title>Complete genome of Desulfosporosinus sp. OL.</title>
        <authorList>
            <person name="Mardanov A."/>
            <person name="Beletsky A."/>
            <person name="Panova A."/>
            <person name="Karnachuk O."/>
            <person name="Ravin N."/>
        </authorList>
    </citation>
    <scope>NUCLEOTIDE SEQUENCE [LARGE SCALE GENOMIC DNA]</scope>
    <source>
        <strain evidence="2 3">OL</strain>
    </source>
</reference>
<comment type="caution">
    <text evidence="2">The sequence shown here is derived from an EMBL/GenBank/DDBJ whole genome shotgun (WGS) entry which is preliminary data.</text>
</comment>
<dbReference type="OrthoDB" id="26855at2"/>
<dbReference type="Proteomes" id="UP000186102">
    <property type="component" value="Unassembled WGS sequence"/>
</dbReference>
<keyword evidence="3" id="KW-1185">Reference proteome</keyword>
<protein>
    <submittedName>
        <fullName evidence="2">Lipase/Acylhydrolase with GDSL-like motif</fullName>
    </submittedName>
</protein>
<dbReference type="PANTHER" id="PTHR30383">
    <property type="entry name" value="THIOESTERASE 1/PROTEASE 1/LYSOPHOSPHOLIPASE L1"/>
    <property type="match status" value="1"/>
</dbReference>
<dbReference type="Gene3D" id="3.40.50.1110">
    <property type="entry name" value="SGNH hydrolase"/>
    <property type="match status" value="1"/>
</dbReference>
<feature type="domain" description="SGNH hydrolase-type esterase" evidence="1">
    <location>
        <begin position="43"/>
        <end position="272"/>
    </location>
</feature>
<name>A0A1Q8QIJ2_9FIRM</name>
<dbReference type="Pfam" id="PF13472">
    <property type="entry name" value="Lipase_GDSL_2"/>
    <property type="match status" value="1"/>
</dbReference>
<evidence type="ECO:0000313" key="2">
    <source>
        <dbReference type="EMBL" id="OLN27122.1"/>
    </source>
</evidence>
<dbReference type="PANTHER" id="PTHR30383:SF5">
    <property type="entry name" value="SGNH HYDROLASE-TYPE ESTERASE DOMAIN-CONTAINING PROTEIN"/>
    <property type="match status" value="1"/>
</dbReference>
<sequence length="383" mass="41770">MITRKLMIYALVSLLVVIFPLNMLMPKAAVANSTIGAVDYVSLGDSIAYGLSAPSGQGYSDLFYTYLQSKPELAGIKLYNLAKPGLESSDLFNELKSDSNVKGTLENANIVTVSIGGNNLLGPVIRSVATAYHLDLSDPQLNVNLGKALQNDKNETNTLLDLALSGTLETELNTGVAKFQSDWPQMIELIKTMAPKSQIYVLTVYNPFSQNDLLFSLFDPYVQQINKAIKAGDGYSTADIYTCFLQGSAQQPLNYDLLQGQTDPHPTQQGHKMIFKTLWNLFELYNASPLESKTGIMANKTWTIKFSMPLANSAGEFIQIYSTTGLPINVSVKPGGLWSDSLVVLPPQDGYTPGVYSLYIKSGLPSKSGQKLAQSVRMDFTVS</sequence>
<dbReference type="AlphaFoldDB" id="A0A1Q8QIJ2"/>
<evidence type="ECO:0000313" key="3">
    <source>
        <dbReference type="Proteomes" id="UP000186102"/>
    </source>
</evidence>
<evidence type="ECO:0000259" key="1">
    <source>
        <dbReference type="Pfam" id="PF13472"/>
    </source>
</evidence>
<dbReference type="InterPro" id="IPR013830">
    <property type="entry name" value="SGNH_hydro"/>
</dbReference>
<gene>
    <name evidence="2" type="ORF">DSOL_4703</name>
</gene>
<dbReference type="GO" id="GO:0004622">
    <property type="term" value="F:phosphatidylcholine lysophospholipase activity"/>
    <property type="evidence" value="ECO:0007669"/>
    <property type="project" value="TreeGrafter"/>
</dbReference>
<dbReference type="EMBL" id="MLBF01000063">
    <property type="protein sequence ID" value="OLN27122.1"/>
    <property type="molecule type" value="Genomic_DNA"/>
</dbReference>
<dbReference type="InterPro" id="IPR036514">
    <property type="entry name" value="SGNH_hydro_sf"/>
</dbReference>